<dbReference type="AlphaFoldDB" id="A0A8E2J404"/>
<protein>
    <submittedName>
        <fullName evidence="2">Uncharacterized protein</fullName>
    </submittedName>
</protein>
<evidence type="ECO:0000256" key="1">
    <source>
        <dbReference type="SAM" id="MobiDB-lite"/>
    </source>
</evidence>
<gene>
    <name evidence="2" type="ORF">OBBRIDRAFT_199039</name>
</gene>
<feature type="region of interest" description="Disordered" evidence="1">
    <location>
        <begin position="142"/>
        <end position="163"/>
    </location>
</feature>
<dbReference type="EMBL" id="KV722347">
    <property type="protein sequence ID" value="OCH94133.1"/>
    <property type="molecule type" value="Genomic_DNA"/>
</dbReference>
<proteinExistence type="predicted"/>
<reference evidence="2 3" key="1">
    <citation type="submission" date="2016-07" db="EMBL/GenBank/DDBJ databases">
        <title>Draft genome of the white-rot fungus Obba rivulosa 3A-2.</title>
        <authorList>
            <consortium name="DOE Joint Genome Institute"/>
            <person name="Miettinen O."/>
            <person name="Riley R."/>
            <person name="Acob R."/>
            <person name="Barry K."/>
            <person name="Cullen D."/>
            <person name="De Vries R."/>
            <person name="Hainaut M."/>
            <person name="Hatakka A."/>
            <person name="Henrissat B."/>
            <person name="Hilden K."/>
            <person name="Kuo R."/>
            <person name="Labutti K."/>
            <person name="Lipzen A."/>
            <person name="Makela M.R."/>
            <person name="Sandor L."/>
            <person name="Spatafora J.W."/>
            <person name="Grigoriev I.V."/>
            <person name="Hibbett D.S."/>
        </authorList>
    </citation>
    <scope>NUCLEOTIDE SEQUENCE [LARGE SCALE GENOMIC DNA]</scope>
    <source>
        <strain evidence="2 3">3A-2</strain>
    </source>
</reference>
<keyword evidence="3" id="KW-1185">Reference proteome</keyword>
<evidence type="ECO:0000313" key="3">
    <source>
        <dbReference type="Proteomes" id="UP000250043"/>
    </source>
</evidence>
<organism evidence="2 3">
    <name type="scientific">Obba rivulosa</name>
    <dbReference type="NCBI Taxonomy" id="1052685"/>
    <lineage>
        <taxon>Eukaryota</taxon>
        <taxon>Fungi</taxon>
        <taxon>Dikarya</taxon>
        <taxon>Basidiomycota</taxon>
        <taxon>Agaricomycotina</taxon>
        <taxon>Agaricomycetes</taxon>
        <taxon>Polyporales</taxon>
        <taxon>Gelatoporiaceae</taxon>
        <taxon>Obba</taxon>
    </lineage>
</organism>
<accession>A0A8E2J404</accession>
<sequence>MLSVIKVCVRGARGGGCSTPERRNANAIIVARRCESRTVCWWWRAAGDGRRGTSDGVLSAASANIARGCASRTRAAVRWPRVPTGRTANGTSAFAVAGADGLCVVPRACPTAPCRSLSSSLYVDPQIAPRRSARRRLRLASCSRRRPAPGTSPASGKPASIAPSETTRAICPFVC</sequence>
<dbReference type="Proteomes" id="UP000250043">
    <property type="component" value="Unassembled WGS sequence"/>
</dbReference>
<evidence type="ECO:0000313" key="2">
    <source>
        <dbReference type="EMBL" id="OCH94133.1"/>
    </source>
</evidence>
<name>A0A8E2J404_9APHY</name>